<accession>A0A9P0ACY7</accession>
<dbReference type="PANTHER" id="PTHR10357">
    <property type="entry name" value="ALPHA-AMYLASE FAMILY MEMBER"/>
    <property type="match status" value="1"/>
</dbReference>
<evidence type="ECO:0000256" key="3">
    <source>
        <dbReference type="ARBA" id="ARBA00012741"/>
    </source>
</evidence>
<dbReference type="SMART" id="SM00642">
    <property type="entry name" value="Aamy"/>
    <property type="match status" value="1"/>
</dbReference>
<keyword evidence="4" id="KW-0325">Glycoprotein</keyword>
<evidence type="ECO:0000256" key="1">
    <source>
        <dbReference type="ARBA" id="ARBA00001657"/>
    </source>
</evidence>
<dbReference type="GO" id="GO:0005975">
    <property type="term" value="P:carbohydrate metabolic process"/>
    <property type="evidence" value="ECO:0007669"/>
    <property type="project" value="InterPro"/>
</dbReference>
<dbReference type="SUPFAM" id="SSF51445">
    <property type="entry name" value="(Trans)glycosidases"/>
    <property type="match status" value="1"/>
</dbReference>
<dbReference type="Gene3D" id="3.20.20.80">
    <property type="entry name" value="Glycosidases"/>
    <property type="match status" value="1"/>
</dbReference>
<dbReference type="EMBL" id="OU963865">
    <property type="protein sequence ID" value="CAH0388135.1"/>
    <property type="molecule type" value="Genomic_DNA"/>
</dbReference>
<dbReference type="FunFam" id="3.90.400.10:FF:000001">
    <property type="entry name" value="Maltase A3, isoform A"/>
    <property type="match status" value="1"/>
</dbReference>
<evidence type="ECO:0000256" key="2">
    <source>
        <dbReference type="ARBA" id="ARBA00008061"/>
    </source>
</evidence>
<name>A0A9P0ACY7_BEMTA</name>
<dbReference type="GO" id="GO:0004558">
    <property type="term" value="F:alpha-1,4-glucosidase activity"/>
    <property type="evidence" value="ECO:0007669"/>
    <property type="project" value="UniProtKB-EC"/>
</dbReference>
<evidence type="ECO:0000256" key="4">
    <source>
        <dbReference type="ARBA" id="ARBA00023180"/>
    </source>
</evidence>
<proteinExistence type="inferred from homology"/>
<sequence>MFLEISREVFGTPIFTRTTHEELNDRNTIMKAEVEGKKQASQKGLTKRFLITVGLLAAIAVGPPGCEGYGIPDLDDPKWWQNMVVYQIYPQSFYDSDGDGVGDLKGIKEKVNYLCELGVTAIWINPFYESPLKDNGYDISNFKKIHHKFGNMCDFKALMSKLDNNPCGDNKEIRVIMDFVPNHTSDEHEWFQKSVDRVPPYNDYYVWMDPKGWDKNGRPIPPNNWASVFTYGEEASGWEWNEKRQQFYFHAFMREQPDLNLRFSEVRDELKDILKFWMDMGVDGFRMDAVPHLIEDPQFRDENPWWDHRYTQNLPQTYEVIKELRNFFEEYDKINNRVTYMTVEAYASPDDTRRYYGTLDAPGAHYPFNFLLLTDFNSDTNAVSLKNSIDFYLNQLNDFQLPNWLSGNHDWPRIPSRLGASTSVDLISILNLLLPGSSCVYMGDEIGMDSYWAIDRDKCPPGAADDYRTPSRTPFHWNRTQNAGFTTNEDPWIPVNPEYYRLNVESERYPSCWYCSTHLTNFKQLVQLKKEYAFMYGPLSTYTLTDDVFCFTREDSETIYVTVMNVGTNWSETFDITNEIPDLAYATSKNVEVWTPNLNECRRSTRLCFCRIRSNGWRMPPKSGIVLSYIKNDAGKHLQKDHETEILSSCE</sequence>
<dbReference type="Gene3D" id="3.90.400.10">
    <property type="entry name" value="Oligo-1,6-glucosidase, Domain 2"/>
    <property type="match status" value="1"/>
</dbReference>
<protein>
    <recommendedName>
        <fullName evidence="3">alpha-glucosidase</fullName>
        <ecNumber evidence="3">3.2.1.20</ecNumber>
    </recommendedName>
</protein>
<dbReference type="EC" id="3.2.1.20" evidence="3"/>
<dbReference type="InterPro" id="IPR006047">
    <property type="entry name" value="GH13_cat_dom"/>
</dbReference>
<keyword evidence="5" id="KW-0378">Hydrolase</keyword>
<evidence type="ECO:0000313" key="8">
    <source>
        <dbReference type="Proteomes" id="UP001152759"/>
    </source>
</evidence>
<dbReference type="InterPro" id="IPR017853">
    <property type="entry name" value="GH"/>
</dbReference>
<comment type="catalytic activity">
    <reaction evidence="1">
        <text>Hydrolysis of terminal, non-reducing (1-&gt;4)-linked alpha-D-glucose residues with release of alpha-D-glucose.</text>
        <dbReference type="EC" id="3.2.1.20"/>
    </reaction>
</comment>
<keyword evidence="8" id="KW-1185">Reference proteome</keyword>
<gene>
    <name evidence="7" type="ORF">BEMITA_LOCUS7074</name>
</gene>
<comment type="similarity">
    <text evidence="2">Belongs to the glycosyl hydrolase 13 family.</text>
</comment>
<dbReference type="InterPro" id="IPR045857">
    <property type="entry name" value="O16G_dom_2"/>
</dbReference>
<dbReference type="Pfam" id="PF00128">
    <property type="entry name" value="Alpha-amylase"/>
    <property type="match status" value="1"/>
</dbReference>
<dbReference type="PANTHER" id="PTHR10357:SF179">
    <property type="entry name" value="NEUTRAL AND BASIC AMINO ACID TRANSPORT PROTEIN RBAT"/>
    <property type="match status" value="1"/>
</dbReference>
<keyword evidence="5" id="KW-0326">Glycosidase</keyword>
<evidence type="ECO:0000313" key="7">
    <source>
        <dbReference type="EMBL" id="CAH0388135.1"/>
    </source>
</evidence>
<evidence type="ECO:0000256" key="5">
    <source>
        <dbReference type="ARBA" id="ARBA00023295"/>
    </source>
</evidence>
<evidence type="ECO:0000259" key="6">
    <source>
        <dbReference type="SMART" id="SM00642"/>
    </source>
</evidence>
<dbReference type="Proteomes" id="UP001152759">
    <property type="component" value="Chromosome 4"/>
</dbReference>
<dbReference type="AlphaFoldDB" id="A0A9P0ACY7"/>
<reference evidence="7" key="1">
    <citation type="submission" date="2021-12" db="EMBL/GenBank/DDBJ databases">
        <authorList>
            <person name="King R."/>
        </authorList>
    </citation>
    <scope>NUCLEOTIDE SEQUENCE</scope>
</reference>
<organism evidence="7 8">
    <name type="scientific">Bemisia tabaci</name>
    <name type="common">Sweetpotato whitefly</name>
    <name type="synonym">Aleurodes tabaci</name>
    <dbReference type="NCBI Taxonomy" id="7038"/>
    <lineage>
        <taxon>Eukaryota</taxon>
        <taxon>Metazoa</taxon>
        <taxon>Ecdysozoa</taxon>
        <taxon>Arthropoda</taxon>
        <taxon>Hexapoda</taxon>
        <taxon>Insecta</taxon>
        <taxon>Pterygota</taxon>
        <taxon>Neoptera</taxon>
        <taxon>Paraneoptera</taxon>
        <taxon>Hemiptera</taxon>
        <taxon>Sternorrhyncha</taxon>
        <taxon>Aleyrodoidea</taxon>
        <taxon>Aleyrodidae</taxon>
        <taxon>Aleyrodinae</taxon>
        <taxon>Bemisia</taxon>
    </lineage>
</organism>
<feature type="domain" description="Glycosyl hydrolase family 13 catalytic" evidence="6">
    <location>
        <begin position="87"/>
        <end position="476"/>
    </location>
</feature>